<keyword evidence="1" id="KW-0560">Oxidoreductase</keyword>
<protein>
    <submittedName>
        <fullName evidence="3">Flavin reductase</fullName>
    </submittedName>
</protein>
<evidence type="ECO:0000313" key="3">
    <source>
        <dbReference type="EMBL" id="GID48617.1"/>
    </source>
</evidence>
<dbReference type="InterPro" id="IPR050268">
    <property type="entry name" value="NADH-dep_flavin_reductase"/>
</dbReference>
<dbReference type="SMART" id="SM00903">
    <property type="entry name" value="Flavin_Reduct"/>
    <property type="match status" value="1"/>
</dbReference>
<organism evidence="3">
    <name type="scientific">Actinoplanes campanulatus</name>
    <dbReference type="NCBI Taxonomy" id="113559"/>
    <lineage>
        <taxon>Bacteria</taxon>
        <taxon>Bacillati</taxon>
        <taxon>Actinomycetota</taxon>
        <taxon>Actinomycetes</taxon>
        <taxon>Micromonosporales</taxon>
        <taxon>Micromonosporaceae</taxon>
        <taxon>Actinoplanes</taxon>
    </lineage>
</organism>
<feature type="domain" description="Flavin reductase like" evidence="2">
    <location>
        <begin position="9"/>
        <end position="151"/>
    </location>
</feature>
<evidence type="ECO:0000259" key="2">
    <source>
        <dbReference type="SMART" id="SM00903"/>
    </source>
</evidence>
<sequence>MPEQFREVMAAVATPVAVVTTLTGDQPHGTTVSAFTSLSMNPPMVLVSLARTSNLLHRIRDNRRFGVNVLGAGHAGLATAFARKEAALRFRDVSWSVAHGVPRLGGVPGWLACRTTDLLDGGDHVIVLGEVLAAESADSAPLVYFRRTFGTHQATGAVAV</sequence>
<reference evidence="3" key="1">
    <citation type="submission" date="2021-01" db="EMBL/GenBank/DDBJ databases">
        <title>Whole genome shotgun sequence of Actinoplanes capillaceus NBRC 16408.</title>
        <authorList>
            <person name="Komaki H."/>
            <person name="Tamura T."/>
        </authorList>
    </citation>
    <scope>NUCLEOTIDE SEQUENCE [LARGE SCALE GENOMIC DNA]</scope>
    <source>
        <strain evidence="3">NBRC 16408</strain>
    </source>
</reference>
<dbReference type="InterPro" id="IPR002563">
    <property type="entry name" value="Flavin_Rdtase-like_dom"/>
</dbReference>
<dbReference type="PANTHER" id="PTHR30466">
    <property type="entry name" value="FLAVIN REDUCTASE"/>
    <property type="match status" value="1"/>
</dbReference>
<dbReference type="SUPFAM" id="SSF50475">
    <property type="entry name" value="FMN-binding split barrel"/>
    <property type="match status" value="1"/>
</dbReference>
<gene>
    <name evidence="3" type="ORF">Aca07nite_58920</name>
</gene>
<dbReference type="PANTHER" id="PTHR30466:SF1">
    <property type="entry name" value="FMN REDUCTASE (NADH) RUTF"/>
    <property type="match status" value="1"/>
</dbReference>
<name>A0ABQ3WQZ5_9ACTN</name>
<dbReference type="EMBL" id="BOMF01000107">
    <property type="protein sequence ID" value="GID48617.1"/>
    <property type="molecule type" value="Genomic_DNA"/>
</dbReference>
<accession>A0ABQ3WQZ5</accession>
<dbReference type="Gene3D" id="2.30.110.10">
    <property type="entry name" value="Electron Transport, Fmn-binding Protein, Chain A"/>
    <property type="match status" value="1"/>
</dbReference>
<comment type="caution">
    <text evidence="3">The sequence shown here is derived from an EMBL/GenBank/DDBJ whole genome shotgun (WGS) entry which is preliminary data.</text>
</comment>
<dbReference type="InterPro" id="IPR012349">
    <property type="entry name" value="Split_barrel_FMN-bd"/>
</dbReference>
<proteinExistence type="predicted"/>
<evidence type="ECO:0000256" key="1">
    <source>
        <dbReference type="ARBA" id="ARBA00023002"/>
    </source>
</evidence>
<dbReference type="Pfam" id="PF01613">
    <property type="entry name" value="Flavin_Reduct"/>
    <property type="match status" value="1"/>
</dbReference>
<dbReference type="RefSeq" id="WP_204298794.1">
    <property type="nucleotide sequence ID" value="NZ_BAAAGQ010000027.1"/>
</dbReference>